<feature type="compositionally biased region" description="Basic and acidic residues" evidence="1">
    <location>
        <begin position="1341"/>
        <end position="1352"/>
    </location>
</feature>
<feature type="compositionally biased region" description="Basic residues" evidence="1">
    <location>
        <begin position="1326"/>
        <end position="1335"/>
    </location>
</feature>
<feature type="region of interest" description="Disordered" evidence="1">
    <location>
        <begin position="1232"/>
        <end position="1255"/>
    </location>
</feature>
<reference evidence="2" key="1">
    <citation type="submission" date="2020-08" db="EMBL/GenBank/DDBJ databases">
        <title>Chromosome-level assembly of Southern catfish (Silurus meridionalis) provides insights into visual adaptation to the nocturnal and benthic lifestyles.</title>
        <authorList>
            <person name="Zhang Y."/>
            <person name="Wang D."/>
            <person name="Peng Z."/>
        </authorList>
    </citation>
    <scope>NUCLEOTIDE SEQUENCE</scope>
    <source>
        <strain evidence="2">SWU-2019-XX</strain>
        <tissue evidence="2">Muscle</tissue>
    </source>
</reference>
<feature type="compositionally biased region" description="Basic and acidic residues" evidence="1">
    <location>
        <begin position="70"/>
        <end position="88"/>
    </location>
</feature>
<feature type="compositionally biased region" description="Basic and acidic residues" evidence="1">
    <location>
        <begin position="1503"/>
        <end position="1514"/>
    </location>
</feature>
<feature type="region of interest" description="Disordered" evidence="1">
    <location>
        <begin position="1092"/>
        <end position="1114"/>
    </location>
</feature>
<feature type="compositionally biased region" description="Polar residues" evidence="1">
    <location>
        <begin position="1354"/>
        <end position="1366"/>
    </location>
</feature>
<evidence type="ECO:0000313" key="3">
    <source>
        <dbReference type="Proteomes" id="UP000606274"/>
    </source>
</evidence>
<evidence type="ECO:0000313" key="2">
    <source>
        <dbReference type="EMBL" id="KAF7688791.1"/>
    </source>
</evidence>
<gene>
    <name evidence="2" type="ORF">HF521_013598</name>
</gene>
<feature type="compositionally biased region" description="Basic residues" evidence="1">
    <location>
        <begin position="270"/>
        <end position="279"/>
    </location>
</feature>
<feature type="compositionally biased region" description="Polar residues" evidence="1">
    <location>
        <begin position="420"/>
        <end position="429"/>
    </location>
</feature>
<evidence type="ECO:0000256" key="1">
    <source>
        <dbReference type="SAM" id="MobiDB-lite"/>
    </source>
</evidence>
<protein>
    <submittedName>
        <fullName evidence="2">Uncharacterized protein</fullName>
    </submittedName>
</protein>
<feature type="region of interest" description="Disordered" evidence="1">
    <location>
        <begin position="358"/>
        <end position="381"/>
    </location>
</feature>
<dbReference type="EMBL" id="JABFDY010000025">
    <property type="protein sequence ID" value="KAF7688791.1"/>
    <property type="molecule type" value="Genomic_DNA"/>
</dbReference>
<feature type="region of interest" description="Disordered" evidence="1">
    <location>
        <begin position="1494"/>
        <end position="1564"/>
    </location>
</feature>
<feature type="compositionally biased region" description="Basic and acidic residues" evidence="1">
    <location>
        <begin position="433"/>
        <end position="443"/>
    </location>
</feature>
<comment type="caution">
    <text evidence="2">The sequence shown here is derived from an EMBL/GenBank/DDBJ whole genome shotgun (WGS) entry which is preliminary data.</text>
</comment>
<feature type="region of interest" description="Disordered" evidence="1">
    <location>
        <begin position="243"/>
        <end position="298"/>
    </location>
</feature>
<organism evidence="2 3">
    <name type="scientific">Silurus meridionalis</name>
    <name type="common">Southern catfish</name>
    <name type="synonym">Silurus soldatovi meridionalis</name>
    <dbReference type="NCBI Taxonomy" id="175797"/>
    <lineage>
        <taxon>Eukaryota</taxon>
        <taxon>Metazoa</taxon>
        <taxon>Chordata</taxon>
        <taxon>Craniata</taxon>
        <taxon>Vertebrata</taxon>
        <taxon>Euteleostomi</taxon>
        <taxon>Actinopterygii</taxon>
        <taxon>Neopterygii</taxon>
        <taxon>Teleostei</taxon>
        <taxon>Ostariophysi</taxon>
        <taxon>Siluriformes</taxon>
        <taxon>Siluridae</taxon>
        <taxon>Silurus</taxon>
    </lineage>
</organism>
<accession>A0A8T0ABZ0</accession>
<feature type="region of interest" description="Disordered" evidence="1">
    <location>
        <begin position="891"/>
        <end position="952"/>
    </location>
</feature>
<feature type="region of interest" description="Disordered" evidence="1">
    <location>
        <begin position="420"/>
        <end position="443"/>
    </location>
</feature>
<name>A0A8T0ABZ0_SILME</name>
<feature type="region of interest" description="Disordered" evidence="1">
    <location>
        <begin position="1278"/>
        <end position="1415"/>
    </location>
</feature>
<feature type="compositionally biased region" description="Polar residues" evidence="1">
    <location>
        <begin position="255"/>
        <end position="265"/>
    </location>
</feature>
<proteinExistence type="predicted"/>
<feature type="compositionally biased region" description="Polar residues" evidence="1">
    <location>
        <begin position="918"/>
        <end position="932"/>
    </location>
</feature>
<feature type="region of interest" description="Disordered" evidence="1">
    <location>
        <begin position="757"/>
        <end position="807"/>
    </location>
</feature>
<feature type="compositionally biased region" description="Basic and acidic residues" evidence="1">
    <location>
        <begin position="1"/>
        <end position="23"/>
    </location>
</feature>
<feature type="region of interest" description="Disordered" evidence="1">
    <location>
        <begin position="1"/>
        <end position="90"/>
    </location>
</feature>
<feature type="compositionally biased region" description="Basic and acidic residues" evidence="1">
    <location>
        <begin position="1383"/>
        <end position="1395"/>
    </location>
</feature>
<sequence>MSLRLQEKDSEASVQCDFEKETASDSDSGDSLFLTQSVTPAQRRVKRQRPSNTQTCPSSQESEDEEEKDSDTSTRRHEDSKLTSDSDSKTSYADLLCKWRTLLNEESPRKYPKARPRTMVLPFLKKKNGSKKLIARQNQVIANAEIGGFFKCILQNSEGHEEERRRELRSLLPNSEGALECKKESEGDDDDKDDEDIKIVDLDCFVWDVLKRNRQTWQTSLKWKMGQAPGTVRKCSRTRKVAQNVVEPQKDKSVHGNNSLPNIEVSQSSKKGRKSRKCPARSSLSPHSSPSRLSPDKSRLVSSLFMDHQDEHSENQLQVLVACSESQSLERYQAQNIHQACDNCIEPIHEIAIEETQWLSSKDQDDDETQILEDSPTGKETMDDLLCSLQEHQNHEEVVGVHHEPVENEDLVSVGGGFTSSQDLFQEPNNPLKETKSPLKETKSPLKETRIENHNKEFLQCYVTLQDVDLITKENSNSLILSDVGGNYLESQLAQPSEIISTTAKDTHQERKEKDEKTLYDGVECAYPTVPLEAQTGSRGHDYISPRKDFLLAEQEEKTESPLFNYSALKLMKRKKGIKIKAPVISDNLTPVQDDPGEGSEPPLEDTVECKKRKNVKNDKLLEEPADTVPEVGVPTDLGLLGQSCSLDCSSVSGIISMKKRQMDRHNKLLEEPVDIPPEVSVPTDLSLSAQDYASDCASVNGIKQKKKRKKERNNELLEQPVDPLREVGVPTDLGLPVQDCSLDCASVGMSKPLKNRSNDKINELREEPVEPLPEVSVPTDLGKSAQDHGMNCASENGMKEKKKTKKDKYKELLEKPVDPLPEVSVPTDFALSAQHHSIDWASVNEIKPIKKRKKDKRHDLMEEPIDLSPEVSVPTDLSVSAQHLSMDCVSMSGVKRKKKRKKDRNNELLEEPVDPSQDVSVPTDLSLSAQDHSMDCASVSGIKPKKNRKKDRNIEFLEEPVDPLPEVSGFTDVGLSAQDHGMNCASVIGIKQKKKRKKDKNYELLKEPVDTLPEVSVPKDQSLSAQDDCMDCASVNGIQQNKKTKKHKSIELLGKPFDTQAEVSVPTDLSVSVQNSFLDCSSVSGIRPLKKRKKDRNNELLAEPIDTPPEVSVPTDLSLSAQDYSMNRASVNGIKQKKKTKKDKNNLLDKLDDHLAEASVPIDASLSAQDYSMDCASVNVIKQKKKRKKDRNNELLGEPVDTRPEVSVLTDFGVSAQNHVMDCASVNRIKQKKKKKDRNNELLGEPIDTYPEASVPTDLGLSVQDYSLDCFSVNGSKPLKKRKKDRNNELSVEPFDTLPEISVPSGLGLSVQDSSEGCSSVGGRNSKKKRKQGKHQSVPQHDEGVGKKEGIHSPNQGSASLVSIDTKTEQLTRTDLIQSNDLEPKKEAAKRDSMMSDEIVASECSERSSPGHKKTKQRFINIFDLPEAIEIQTVNSEDLKTIDSDATPKKMKKKKRQELEVKASLMETTEQVEPLGTVQEFEQQAAEVVLPKKLKKQKKKKDRTETFQEKETSKITTISGLGLSDTKTSNTTSTESETRGIGEEEGAGGAEPEKKKKRKELEIDGSWSGSQGLVYSLDTEQTTALKEASSSGQKPDEGNSTQSLEMWLTYDTMEKKKIRGKKVMVLNVANRYCNWKVPHSLKKRRRKRKKDWWIQARKCITKSLNMPFVRKLVLNQNFQKR</sequence>
<dbReference type="Proteomes" id="UP000606274">
    <property type="component" value="Unassembled WGS sequence"/>
</dbReference>
<feature type="compositionally biased region" description="Basic residues" evidence="1">
    <location>
        <begin position="895"/>
        <end position="904"/>
    </location>
</feature>
<feature type="compositionally biased region" description="Basic and acidic residues" evidence="1">
    <location>
        <begin position="1552"/>
        <end position="1563"/>
    </location>
</feature>
<feature type="compositionally biased region" description="Low complexity" evidence="1">
    <location>
        <begin position="281"/>
        <end position="293"/>
    </location>
</feature>
<dbReference type="OrthoDB" id="8947276at2759"/>
<feature type="compositionally biased region" description="Basic and acidic residues" evidence="1">
    <location>
        <begin position="757"/>
        <end position="769"/>
    </location>
</feature>
<feature type="compositionally biased region" description="Low complexity" evidence="1">
    <location>
        <begin position="1525"/>
        <end position="1536"/>
    </location>
</feature>
<keyword evidence="3" id="KW-1185">Reference proteome</keyword>